<proteinExistence type="predicted"/>
<organism evidence="2 3">
    <name type="scientific">Molorchus minor</name>
    <dbReference type="NCBI Taxonomy" id="1323400"/>
    <lineage>
        <taxon>Eukaryota</taxon>
        <taxon>Metazoa</taxon>
        <taxon>Ecdysozoa</taxon>
        <taxon>Arthropoda</taxon>
        <taxon>Hexapoda</taxon>
        <taxon>Insecta</taxon>
        <taxon>Pterygota</taxon>
        <taxon>Neoptera</taxon>
        <taxon>Endopterygota</taxon>
        <taxon>Coleoptera</taxon>
        <taxon>Polyphaga</taxon>
        <taxon>Cucujiformia</taxon>
        <taxon>Chrysomeloidea</taxon>
        <taxon>Cerambycidae</taxon>
        <taxon>Lamiinae</taxon>
        <taxon>Monochamini</taxon>
        <taxon>Molorchus</taxon>
    </lineage>
</organism>
<evidence type="ECO:0008006" key="4">
    <source>
        <dbReference type="Google" id="ProtNLM"/>
    </source>
</evidence>
<dbReference type="EMBL" id="JAPWTJ010000806">
    <property type="protein sequence ID" value="KAJ8975546.1"/>
    <property type="molecule type" value="Genomic_DNA"/>
</dbReference>
<feature type="transmembrane region" description="Helical" evidence="1">
    <location>
        <begin position="20"/>
        <end position="41"/>
    </location>
</feature>
<evidence type="ECO:0000313" key="3">
    <source>
        <dbReference type="Proteomes" id="UP001162164"/>
    </source>
</evidence>
<gene>
    <name evidence="2" type="ORF">NQ317_009202</name>
</gene>
<comment type="caution">
    <text evidence="2">The sequence shown here is derived from an EMBL/GenBank/DDBJ whole genome shotgun (WGS) entry which is preliminary data.</text>
</comment>
<dbReference type="PANTHER" id="PTHR38640:SF1">
    <property type="entry name" value="GEO09659P1"/>
    <property type="match status" value="1"/>
</dbReference>
<evidence type="ECO:0000256" key="1">
    <source>
        <dbReference type="SAM" id="Phobius"/>
    </source>
</evidence>
<keyword evidence="1" id="KW-0812">Transmembrane</keyword>
<reference evidence="2" key="1">
    <citation type="journal article" date="2023" name="Insect Mol. Biol.">
        <title>Genome sequencing provides insights into the evolution of gene families encoding plant cell wall-degrading enzymes in longhorned beetles.</title>
        <authorList>
            <person name="Shin N.R."/>
            <person name="Okamura Y."/>
            <person name="Kirsch R."/>
            <person name="Pauchet Y."/>
        </authorList>
    </citation>
    <scope>NUCLEOTIDE SEQUENCE</scope>
    <source>
        <strain evidence="2">MMC_N1</strain>
    </source>
</reference>
<dbReference type="Proteomes" id="UP001162164">
    <property type="component" value="Unassembled WGS sequence"/>
</dbReference>
<feature type="transmembrane region" description="Helical" evidence="1">
    <location>
        <begin position="84"/>
        <end position="106"/>
    </location>
</feature>
<name>A0ABQ9JBI3_9CUCU</name>
<feature type="transmembrane region" description="Helical" evidence="1">
    <location>
        <begin position="112"/>
        <end position="136"/>
    </location>
</feature>
<keyword evidence="1" id="KW-1133">Transmembrane helix</keyword>
<dbReference type="PANTHER" id="PTHR38640">
    <property type="entry name" value="GEO09659P1"/>
    <property type="match status" value="1"/>
</dbReference>
<feature type="transmembrane region" description="Helical" evidence="1">
    <location>
        <begin position="53"/>
        <end position="72"/>
    </location>
</feature>
<keyword evidence="1" id="KW-0472">Membrane</keyword>
<sequence length="161" mass="18596">MADVTVLSEEEQWRLLVENFCLAAIFQGRLAYCLMSIHAVNPSIMNYCFGTDLYPYLWANMVYGIAVMIYCRPCLRPIAPFNRMVFGLLGSLMFNHSSMICFNWLSHIIPDNIYFLTFMGFISGRIMMVHLLAFLYHVDTRTNVPGVTVVRDSTFEAMYSR</sequence>
<protein>
    <recommendedName>
        <fullName evidence="4">Transmembrane protein</fullName>
    </recommendedName>
</protein>
<evidence type="ECO:0000313" key="2">
    <source>
        <dbReference type="EMBL" id="KAJ8975546.1"/>
    </source>
</evidence>
<accession>A0ABQ9JBI3</accession>
<keyword evidence="3" id="KW-1185">Reference proteome</keyword>